<organism evidence="1 2">
    <name type="scientific">Cardiocondyla obscurior</name>
    <dbReference type="NCBI Taxonomy" id="286306"/>
    <lineage>
        <taxon>Eukaryota</taxon>
        <taxon>Metazoa</taxon>
        <taxon>Ecdysozoa</taxon>
        <taxon>Arthropoda</taxon>
        <taxon>Hexapoda</taxon>
        <taxon>Insecta</taxon>
        <taxon>Pterygota</taxon>
        <taxon>Neoptera</taxon>
        <taxon>Endopterygota</taxon>
        <taxon>Hymenoptera</taxon>
        <taxon>Apocrita</taxon>
        <taxon>Aculeata</taxon>
        <taxon>Formicoidea</taxon>
        <taxon>Formicidae</taxon>
        <taxon>Myrmicinae</taxon>
        <taxon>Cardiocondyla</taxon>
    </lineage>
</organism>
<sequence length="78" mass="9335">MPKDQLPLYLKRSRRFSISSVARKRTKSELLKRTIRNYSCDILSFFNKLIVIIIEKKTGIYIINKKKYIITRTTKKRA</sequence>
<accession>A0AAW2GJZ9</accession>
<proteinExistence type="predicted"/>
<gene>
    <name evidence="1" type="ORF">PUN28_003276</name>
</gene>
<name>A0AAW2GJZ9_9HYME</name>
<dbReference type="EMBL" id="JADYXP020000003">
    <property type="protein sequence ID" value="KAL0127898.1"/>
    <property type="molecule type" value="Genomic_DNA"/>
</dbReference>
<evidence type="ECO:0000313" key="2">
    <source>
        <dbReference type="Proteomes" id="UP001430953"/>
    </source>
</evidence>
<dbReference type="AlphaFoldDB" id="A0AAW2GJZ9"/>
<comment type="caution">
    <text evidence="1">The sequence shown here is derived from an EMBL/GenBank/DDBJ whole genome shotgun (WGS) entry which is preliminary data.</text>
</comment>
<reference evidence="1 2" key="1">
    <citation type="submission" date="2023-03" db="EMBL/GenBank/DDBJ databases">
        <title>High recombination rates correlate with genetic variation in Cardiocondyla obscurior ants.</title>
        <authorList>
            <person name="Errbii M."/>
        </authorList>
    </citation>
    <scope>NUCLEOTIDE SEQUENCE [LARGE SCALE GENOMIC DNA]</scope>
    <source>
        <strain evidence="1">Alpha-2009</strain>
        <tissue evidence="1">Whole body</tissue>
    </source>
</reference>
<keyword evidence="2" id="KW-1185">Reference proteome</keyword>
<dbReference type="Proteomes" id="UP001430953">
    <property type="component" value="Unassembled WGS sequence"/>
</dbReference>
<evidence type="ECO:0000313" key="1">
    <source>
        <dbReference type="EMBL" id="KAL0127898.1"/>
    </source>
</evidence>
<protein>
    <submittedName>
        <fullName evidence="1">Uncharacterized protein</fullName>
    </submittedName>
</protein>